<feature type="transmembrane region" description="Helical" evidence="6">
    <location>
        <begin position="49"/>
        <end position="82"/>
    </location>
</feature>
<dbReference type="Gene3D" id="1.20.58.220">
    <property type="entry name" value="Phosphate transport system protein phou homolog 2, domain 2"/>
    <property type="match status" value="1"/>
</dbReference>
<dbReference type="PANTHER" id="PTHR10010">
    <property type="entry name" value="SOLUTE CARRIER FAMILY 34 SODIUM PHOSPHATE , MEMBER 2-RELATED"/>
    <property type="match status" value="1"/>
</dbReference>
<dbReference type="NCBIfam" id="TIGR00704">
    <property type="entry name" value="NaPi_cotrn_rel"/>
    <property type="match status" value="1"/>
</dbReference>
<dbReference type="Pfam" id="PF01895">
    <property type="entry name" value="PhoU"/>
    <property type="match status" value="2"/>
</dbReference>
<evidence type="ECO:0000256" key="4">
    <source>
        <dbReference type="ARBA" id="ARBA00022989"/>
    </source>
</evidence>
<evidence type="ECO:0000259" key="7">
    <source>
        <dbReference type="Pfam" id="PF01895"/>
    </source>
</evidence>
<feature type="domain" description="PhoU" evidence="7">
    <location>
        <begin position="365"/>
        <end position="451"/>
    </location>
</feature>
<dbReference type="InParanoid" id="A0A0D2J7Y7"/>
<keyword evidence="2" id="KW-1003">Cell membrane</keyword>
<dbReference type="OrthoDB" id="9763003at2"/>
<protein>
    <submittedName>
        <fullName evidence="8">Transporter</fullName>
    </submittedName>
</protein>
<keyword evidence="3 6" id="KW-0812">Transmembrane</keyword>
<evidence type="ECO:0000256" key="1">
    <source>
        <dbReference type="ARBA" id="ARBA00004651"/>
    </source>
</evidence>
<evidence type="ECO:0000256" key="2">
    <source>
        <dbReference type="ARBA" id="ARBA00022475"/>
    </source>
</evidence>
<dbReference type="GO" id="GO:0044341">
    <property type="term" value="P:sodium-dependent phosphate transport"/>
    <property type="evidence" value="ECO:0007669"/>
    <property type="project" value="InterPro"/>
</dbReference>
<feature type="domain" description="PhoU" evidence="7">
    <location>
        <begin position="475"/>
        <end position="555"/>
    </location>
</feature>
<dbReference type="PATRIC" id="fig|1429043.3.peg.4752"/>
<feature type="transmembrane region" description="Helical" evidence="6">
    <location>
        <begin position="136"/>
        <end position="154"/>
    </location>
</feature>
<dbReference type="InterPro" id="IPR004633">
    <property type="entry name" value="NaPi_cotrn-rel/YqeW-like"/>
</dbReference>
<name>A0A0D2J7Y7_9BACT</name>
<keyword evidence="4 6" id="KW-1133">Transmembrane helix</keyword>
<dbReference type="InterPro" id="IPR038078">
    <property type="entry name" value="PhoU-like_sf"/>
</dbReference>
<evidence type="ECO:0000256" key="6">
    <source>
        <dbReference type="SAM" id="Phobius"/>
    </source>
</evidence>
<organism evidence="8 9">
    <name type="scientific">Dethiosulfatarculus sandiegensis</name>
    <dbReference type="NCBI Taxonomy" id="1429043"/>
    <lineage>
        <taxon>Bacteria</taxon>
        <taxon>Pseudomonadati</taxon>
        <taxon>Thermodesulfobacteriota</taxon>
        <taxon>Desulfarculia</taxon>
        <taxon>Desulfarculales</taxon>
        <taxon>Desulfarculaceae</taxon>
        <taxon>Dethiosulfatarculus</taxon>
    </lineage>
</organism>
<feature type="transmembrane region" description="Helical" evidence="6">
    <location>
        <begin position="6"/>
        <end position="28"/>
    </location>
</feature>
<feature type="transmembrane region" description="Helical" evidence="6">
    <location>
        <begin position="174"/>
        <end position="192"/>
    </location>
</feature>
<dbReference type="Pfam" id="PF02690">
    <property type="entry name" value="Na_Pi_cotrans"/>
    <property type="match status" value="2"/>
</dbReference>
<dbReference type="GO" id="GO:0005436">
    <property type="term" value="F:sodium:phosphate symporter activity"/>
    <property type="evidence" value="ECO:0007669"/>
    <property type="project" value="InterPro"/>
</dbReference>
<comment type="caution">
    <text evidence="8">The sequence shown here is derived from an EMBL/GenBank/DDBJ whole genome shotgun (WGS) entry which is preliminary data.</text>
</comment>
<dbReference type="EMBL" id="AZAC01000044">
    <property type="protein sequence ID" value="KIX11836.1"/>
    <property type="molecule type" value="Genomic_DNA"/>
</dbReference>
<dbReference type="PANTHER" id="PTHR10010:SF46">
    <property type="entry name" value="SODIUM-DEPENDENT PHOSPHATE TRANSPORT PROTEIN 2B"/>
    <property type="match status" value="1"/>
</dbReference>
<keyword evidence="9" id="KW-1185">Reference proteome</keyword>
<accession>A0A0D2J7Y7</accession>
<dbReference type="AlphaFoldDB" id="A0A0D2J7Y7"/>
<feature type="transmembrane region" description="Helical" evidence="6">
    <location>
        <begin position="295"/>
        <end position="322"/>
    </location>
</feature>
<reference evidence="8 9" key="1">
    <citation type="submission" date="2013-11" db="EMBL/GenBank/DDBJ databases">
        <title>Metagenomic analysis of a methanogenic consortium involved in long chain n-alkane degradation.</title>
        <authorList>
            <person name="Davidova I.A."/>
            <person name="Callaghan A.V."/>
            <person name="Wawrik B."/>
            <person name="Pruitt S."/>
            <person name="Marks C."/>
            <person name="Duncan K.E."/>
            <person name="Suflita J.M."/>
        </authorList>
    </citation>
    <scope>NUCLEOTIDE SEQUENCE [LARGE SCALE GENOMIC DNA]</scope>
    <source>
        <strain evidence="8 9">SPR</strain>
    </source>
</reference>
<dbReference type="FunCoup" id="A0A0D2J7Y7">
    <property type="interactions" value="93"/>
</dbReference>
<feature type="transmembrane region" description="Helical" evidence="6">
    <location>
        <begin position="102"/>
        <end position="124"/>
    </location>
</feature>
<keyword evidence="5 6" id="KW-0472">Membrane</keyword>
<dbReference type="GO" id="GO:0005886">
    <property type="term" value="C:plasma membrane"/>
    <property type="evidence" value="ECO:0007669"/>
    <property type="project" value="UniProtKB-SubCell"/>
</dbReference>
<comment type="subcellular location">
    <subcellularLocation>
        <location evidence="1">Cell membrane</location>
        <topology evidence="1">Multi-pass membrane protein</topology>
    </subcellularLocation>
</comment>
<dbReference type="InterPro" id="IPR026022">
    <property type="entry name" value="PhoU_dom"/>
</dbReference>
<dbReference type="RefSeq" id="WP_044351552.1">
    <property type="nucleotide sequence ID" value="NZ_AZAC01000044.1"/>
</dbReference>
<dbReference type="Proteomes" id="UP000032233">
    <property type="component" value="Unassembled WGS sequence"/>
</dbReference>
<feature type="transmembrane region" description="Helical" evidence="6">
    <location>
        <begin position="252"/>
        <end position="275"/>
    </location>
</feature>
<evidence type="ECO:0000256" key="5">
    <source>
        <dbReference type="ARBA" id="ARBA00023136"/>
    </source>
</evidence>
<dbReference type="SUPFAM" id="SSF109755">
    <property type="entry name" value="PhoU-like"/>
    <property type="match status" value="1"/>
</dbReference>
<dbReference type="NCBIfam" id="NF037997">
    <property type="entry name" value="Na_Pi_symport"/>
    <property type="match status" value="1"/>
</dbReference>
<gene>
    <name evidence="8" type="ORF">X474_22430</name>
</gene>
<evidence type="ECO:0000313" key="8">
    <source>
        <dbReference type="EMBL" id="KIX11836.1"/>
    </source>
</evidence>
<evidence type="ECO:0000313" key="9">
    <source>
        <dbReference type="Proteomes" id="UP000032233"/>
    </source>
</evidence>
<proteinExistence type="predicted"/>
<evidence type="ECO:0000256" key="3">
    <source>
        <dbReference type="ARBA" id="ARBA00022692"/>
    </source>
</evidence>
<dbReference type="InterPro" id="IPR003841">
    <property type="entry name" value="Na/Pi_transpt"/>
</dbReference>
<sequence>MDLKLLFFQAIGGLGMFILGMKLMSGGLQSVAGDRLRNFLEKVSSNRVVGALTGAVVTAVIQSSSATTVTVVGFVSAGLLTLTQAVGVVLGANVGTTITAQLIAFKITDLALPAIALGVGLKFFAPRRKWRYIGEVILGFGLLFYGMDVMKGAFKPLRSHPEFIAFFTRFDADSMLGIMLCVLTGTILTVMVQSSSATVGITMALASEGLLNLPGCIALILGDNIGTTITAELAAIGSSVTAHRAARAHTMFNVLGVLYIVVFFHPFVGLVEWATSTFLGVGPPETLIGGEKPYIARYIANAHTLFNIINATVFLILLPLLVKAAIKLTHGDDDGNFEDLAKPLHLDRMYLDNAAVALTKAREEIVRMGWAAAEMNQKVCKVLFTRKRDALKRSLTIEDSLDRLHREIVEYLVQISRSDITEAQSRELASLMRMANNFERVGDTVENLAEFIEEIMESELQFSDEAIKDYKTITERVSMFMDMVVTAVAEKDPQIMEMAKLLEDDIDQMREEMRNNHLNRLRDGVCQMDPSLIFVNMLNNFEKIGDYCFNISQAVAGVR</sequence>